<organism evidence="1">
    <name type="scientific">Magnetospirillum gryphiswaldense</name>
    <dbReference type="NCBI Taxonomy" id="55518"/>
    <lineage>
        <taxon>Bacteria</taxon>
        <taxon>Pseudomonadati</taxon>
        <taxon>Pseudomonadota</taxon>
        <taxon>Alphaproteobacteria</taxon>
        <taxon>Rhodospirillales</taxon>
        <taxon>Rhodospirillaceae</taxon>
        <taxon>Magnetospirillum</taxon>
    </lineage>
</organism>
<accession>A4U062</accession>
<reference evidence="1" key="1">
    <citation type="journal article" date="2007" name="J. Bacteriol.">
        <title>Comparative genome analysis of four magnetotactic bacteria reveals a complex set of group-specific genes implicated in magnetosome biomineralization and function.</title>
        <authorList>
            <person name="Richter M."/>
            <person name="Kube M."/>
            <person name="Bazylinski D.A."/>
            <person name="Lombardot T."/>
            <person name="Gloeckner F.O."/>
            <person name="Reinhardt R."/>
            <person name="Schueler D."/>
        </authorList>
    </citation>
    <scope>NUCLEOTIDE SEQUENCE</scope>
    <source>
        <strain evidence="1">MSR-1</strain>
    </source>
</reference>
<evidence type="ECO:0000313" key="1">
    <source>
        <dbReference type="EMBL" id="CAM76269.1"/>
    </source>
</evidence>
<dbReference type="AlphaFoldDB" id="A4U062"/>
<keyword evidence="1" id="KW-0966">Cell projection</keyword>
<dbReference type="Gene3D" id="1.20.1330.10">
    <property type="entry name" value="f41 fragment of flagellin, N-terminal domain"/>
    <property type="match status" value="1"/>
</dbReference>
<keyword evidence="1" id="KW-0969">Cilium</keyword>
<keyword evidence="1" id="KW-0282">Flagellum</keyword>
<dbReference type="RefSeq" id="WP_024081255.1">
    <property type="nucleotide sequence ID" value="NZ_CP027527.1"/>
</dbReference>
<name>A4U062_9PROT</name>
<sequence length="265" mass="26596">MAGIAPISSDSYALLSSGTVSRVASVGGVASATTSTVTSGTAATGTVQSAQQSNATINKASENAGKAYEALTALRKELAVATQAGSALAQEEITRLNQRVTQVREQVNALSTGAQVGGANLLGGTASSVTVTSAVGDTVRVSSQKLNSKALGLDDLKITDASSLRQAAGQVALASVQAQRVDYNLQVAKSVITPVRTNPGLDAFSQISATQSSAPKAGTALDSVAKAISSQTAANEASAATRYGQTALGFTRSSARTNTILDLFG</sequence>
<dbReference type="EMBL" id="CU459003">
    <property type="protein sequence ID" value="CAM76269.1"/>
    <property type="molecule type" value="Genomic_DNA"/>
</dbReference>
<proteinExistence type="predicted"/>
<dbReference type="SUPFAM" id="SSF64518">
    <property type="entry name" value="Phase 1 flagellin"/>
    <property type="match status" value="1"/>
</dbReference>
<gene>
    <name evidence="1" type="ORF">MGR_1357</name>
</gene>
<protein>
    <submittedName>
        <fullName evidence="1">Flagellin</fullName>
    </submittedName>
</protein>